<dbReference type="PANTHER" id="PTHR30005:SF0">
    <property type="entry name" value="RETROGRADE REGULATION PROTEIN 2"/>
    <property type="match status" value="1"/>
</dbReference>
<accession>A0ABT2AED9</accession>
<evidence type="ECO:0000259" key="1">
    <source>
        <dbReference type="Pfam" id="PF02541"/>
    </source>
</evidence>
<sequence length="319" mass="33295">MNDQHTDPSAPTYAALVLGSDSFRLLVASYRDGVPLALDGEHVPLRLAASLDVSGCLSQDAMRDALDCVARLRERLQARPLAAARVVATSTLRMARNAHLFLPAAQQTLGLEIRVLSGEEEALLTWLGVAGAAPAGSRPLVLGIGGGSTQFALGQGMRVTRAGSVALGTVRQALTFFGNGRIDAVSFAAAVSSARVRLADHAADYGPAVRDCVYGASGTVRTLARLARENGADCKADHGAGGIDRGGLEQLGARVLEHAGGGRPLAGLGRLLPRNVAAALAILIALMEELEIDMLLESDAGLRHGLLHDLHRQRHVLPA</sequence>
<keyword evidence="3" id="KW-1185">Reference proteome</keyword>
<evidence type="ECO:0000313" key="2">
    <source>
        <dbReference type="EMBL" id="MCS0592480.1"/>
    </source>
</evidence>
<comment type="caution">
    <text evidence="2">The sequence shown here is derived from an EMBL/GenBank/DDBJ whole genome shotgun (WGS) entry which is preliminary data.</text>
</comment>
<gene>
    <name evidence="2" type="ORF">NX782_25175</name>
</gene>
<name>A0ABT2AED9_9BURK</name>
<dbReference type="InterPro" id="IPR003695">
    <property type="entry name" value="Ppx_GppA_N"/>
</dbReference>
<dbReference type="RefSeq" id="WP_258848248.1">
    <property type="nucleotide sequence ID" value="NZ_JANUGX010000045.1"/>
</dbReference>
<dbReference type="Pfam" id="PF02541">
    <property type="entry name" value="Ppx-GppA"/>
    <property type="match status" value="1"/>
</dbReference>
<dbReference type="Proteomes" id="UP001205560">
    <property type="component" value="Unassembled WGS sequence"/>
</dbReference>
<dbReference type="Gene3D" id="3.30.420.40">
    <property type="match status" value="1"/>
</dbReference>
<dbReference type="PANTHER" id="PTHR30005">
    <property type="entry name" value="EXOPOLYPHOSPHATASE"/>
    <property type="match status" value="1"/>
</dbReference>
<reference evidence="2 3" key="1">
    <citation type="submission" date="2022-08" db="EMBL/GenBank/DDBJ databases">
        <title>Reclassification of Massilia species as members of the genera Telluria, Duganella, Pseudoduganella, Mokoshia gen. nov. and Zemynaea gen. nov. using orthogonal and non-orthogonal genome-based approaches.</title>
        <authorList>
            <person name="Bowman J.P."/>
        </authorList>
    </citation>
    <scope>NUCLEOTIDE SEQUENCE [LARGE SCALE GENOMIC DNA]</scope>
    <source>
        <strain evidence="2 3">LMG 28164</strain>
    </source>
</reference>
<protein>
    <recommendedName>
        <fullName evidence="1">Ppx/GppA phosphatase N-terminal domain-containing protein</fullName>
    </recommendedName>
</protein>
<evidence type="ECO:0000313" key="3">
    <source>
        <dbReference type="Proteomes" id="UP001205560"/>
    </source>
</evidence>
<dbReference type="Gene3D" id="3.30.420.150">
    <property type="entry name" value="Exopolyphosphatase. Domain 2"/>
    <property type="match status" value="1"/>
</dbReference>
<proteinExistence type="predicted"/>
<dbReference type="InterPro" id="IPR043129">
    <property type="entry name" value="ATPase_NBD"/>
</dbReference>
<feature type="domain" description="Ppx/GppA phosphatase N-terminal" evidence="1">
    <location>
        <begin position="27"/>
        <end position="310"/>
    </location>
</feature>
<dbReference type="CDD" id="cd24053">
    <property type="entry name" value="ASKHA_NBD_EcPPX-GppA-like"/>
    <property type="match status" value="1"/>
</dbReference>
<dbReference type="EMBL" id="JANUGX010000045">
    <property type="protein sequence ID" value="MCS0592480.1"/>
    <property type="molecule type" value="Genomic_DNA"/>
</dbReference>
<dbReference type="InterPro" id="IPR050273">
    <property type="entry name" value="GppA/Ppx_hydrolase"/>
</dbReference>
<dbReference type="SUPFAM" id="SSF53067">
    <property type="entry name" value="Actin-like ATPase domain"/>
    <property type="match status" value="2"/>
</dbReference>
<organism evidence="2 3">
    <name type="scientific">Massilia norwichensis</name>
    <dbReference type="NCBI Taxonomy" id="1442366"/>
    <lineage>
        <taxon>Bacteria</taxon>
        <taxon>Pseudomonadati</taxon>
        <taxon>Pseudomonadota</taxon>
        <taxon>Betaproteobacteria</taxon>
        <taxon>Burkholderiales</taxon>
        <taxon>Oxalobacteraceae</taxon>
        <taxon>Telluria group</taxon>
        <taxon>Massilia</taxon>
    </lineage>
</organism>